<reference evidence="1 2" key="1">
    <citation type="submission" date="2020-05" db="EMBL/GenBank/DDBJ databases">
        <title>Thioclava electrotropha strain Elox9 finished genome.</title>
        <authorList>
            <person name="Rowe A.R."/>
            <person name="Wilbanks E.G."/>
        </authorList>
    </citation>
    <scope>NUCLEOTIDE SEQUENCE [LARGE SCALE GENOMIC DNA]</scope>
    <source>
        <strain evidence="1 2">Elox9</strain>
        <plasmid evidence="1 2">pTElox9</plasmid>
    </source>
</reference>
<evidence type="ECO:0000313" key="2">
    <source>
        <dbReference type="Proteomes" id="UP000192422"/>
    </source>
</evidence>
<protein>
    <submittedName>
        <fullName evidence="1">Uncharacterized protein</fullName>
    </submittedName>
</protein>
<evidence type="ECO:0000313" key="1">
    <source>
        <dbReference type="EMBL" id="QPZ93395.1"/>
    </source>
</evidence>
<dbReference type="Proteomes" id="UP000192422">
    <property type="component" value="Plasmid pTElox9"/>
</dbReference>
<name>A0ABX6Z032_9RHOB</name>
<gene>
    <name evidence="1" type="ORF">AKL02_020690</name>
</gene>
<organism evidence="1 2">
    <name type="scientific">Thioclava electrotropha</name>
    <dbReference type="NCBI Taxonomy" id="1549850"/>
    <lineage>
        <taxon>Bacteria</taxon>
        <taxon>Pseudomonadati</taxon>
        <taxon>Pseudomonadota</taxon>
        <taxon>Alphaproteobacteria</taxon>
        <taxon>Rhodobacterales</taxon>
        <taxon>Paracoccaceae</taxon>
        <taxon>Thioclava</taxon>
    </lineage>
</organism>
<sequence length="261" mass="29675">MPADNGKIQIAQVLVEHLRRAGFSLTSFKLILAMLHHQDRQELWIREAIETPSLAKTWIEGTRLRAIVGPYRENGATSLHRLVAEAKRTDLFDDIRLIERNRILAWQFSGLTQRLMAARISDYYTLLDLAEVGDCRSLDDLNYLIVIRHVFKGKAPKFYGPSSMNWSRLRGKHMASLTRIAKMTGVTLVVIESRDRQDYGLRHVECRVCHAQTTWWISAIRKHPAGAKVTLIDASGSRKVDAKTFDFSHLPGIVPDPPPRG</sequence>
<proteinExistence type="predicted"/>
<geneLocation type="plasmid" evidence="1 2">
    <name>pTElox9</name>
</geneLocation>
<accession>A0ABX6Z032</accession>
<keyword evidence="1" id="KW-0614">Plasmid</keyword>
<dbReference type="RefSeq" id="WP_083080211.1">
    <property type="nucleotide sequence ID" value="NZ_CP053563.1"/>
</dbReference>
<keyword evidence="2" id="KW-1185">Reference proteome</keyword>
<dbReference type="EMBL" id="CP053563">
    <property type="protein sequence ID" value="QPZ93395.1"/>
    <property type="molecule type" value="Genomic_DNA"/>
</dbReference>